<dbReference type="GO" id="GO:0005634">
    <property type="term" value="C:nucleus"/>
    <property type="evidence" value="ECO:0007669"/>
    <property type="project" value="UniProtKB-SubCell"/>
</dbReference>
<evidence type="ECO:0000256" key="4">
    <source>
        <dbReference type="ARBA" id="ARBA00023242"/>
    </source>
</evidence>
<organism evidence="8">
    <name type="scientific">Volvariella volvacea</name>
    <dbReference type="NCBI Taxonomy" id="36659"/>
    <lineage>
        <taxon>Eukaryota</taxon>
        <taxon>Fungi</taxon>
        <taxon>Dikarya</taxon>
        <taxon>Basidiomycota</taxon>
        <taxon>Agaricomycotina</taxon>
        <taxon>Agaricomycetes</taxon>
        <taxon>Agaricomycetidae</taxon>
        <taxon>Agaricales</taxon>
        <taxon>Pluteineae</taxon>
        <taxon>Pluteaceae</taxon>
        <taxon>Volvariella</taxon>
    </lineage>
</organism>
<sequence>MSTSLVQISKSSERLLRLLGPQHAATAQAPFSPPELLLTIPDSIYPRLITLGVHPLTAERLSNTFQTHVKQLRASYTRKYHSICNSCEVSNIMATCRIMREAYLKRVAQWEEMMISKVLSGTDTRSKNPPFNHAYTPILEKYFESNAYPSAADRAVLARKSDMTPRQIEVWFQNHRTRAKKEGRRLRKLADRQCTVLQSPERTPNTVGSTPDRVSIEAGDLENGVCSFFDYTPSPKTFPLPYARNIATHTTCVLSEPVWRRFSSSKANTRQLAMGVDELSSIFSAKLNIRTNSAQGAQALGRKQTVRAQPWYWSTHVRPFPAPLPALRRANIAPPILYKSFPSVPAPPHKHPFVVPTSSHLLTLCSPLATIDLVTKSSTPATTSCLGGTHLTSIQSHTQSPAGRMHRNTSPQDCSRPTIVDLELLGNICSLSLPTTSLLECGSTDLPLSYGLVRCAS</sequence>
<dbReference type="Gene3D" id="1.10.10.60">
    <property type="entry name" value="Homeodomain-like"/>
    <property type="match status" value="1"/>
</dbReference>
<dbReference type="GO" id="GO:0000981">
    <property type="term" value="F:DNA-binding transcription factor activity, RNA polymerase II-specific"/>
    <property type="evidence" value="ECO:0007669"/>
    <property type="project" value="InterPro"/>
</dbReference>
<gene>
    <name evidence="8" type="primary">HD2</name>
</gene>
<dbReference type="PANTHER" id="PTHR24340">
    <property type="entry name" value="HOMEOBOX PROTEIN NKX"/>
    <property type="match status" value="1"/>
</dbReference>
<dbReference type="GO" id="GO:0000978">
    <property type="term" value="F:RNA polymerase II cis-regulatory region sequence-specific DNA binding"/>
    <property type="evidence" value="ECO:0007669"/>
    <property type="project" value="TreeGrafter"/>
</dbReference>
<accession>H6VLD8</accession>
<feature type="domain" description="Homeobox" evidence="7">
    <location>
        <begin position="122"/>
        <end position="182"/>
    </location>
</feature>
<keyword evidence="4 5" id="KW-0539">Nucleus</keyword>
<dbReference type="Pfam" id="PF00046">
    <property type="entry name" value="Homeodomain"/>
    <property type="match status" value="1"/>
</dbReference>
<protein>
    <submittedName>
        <fullName evidence="8">Homeodomain protein</fullName>
    </submittedName>
</protein>
<dbReference type="EMBL" id="JN830960">
    <property type="protein sequence ID" value="AFB35536.1"/>
    <property type="molecule type" value="Genomic_DNA"/>
</dbReference>
<dbReference type="SMART" id="SM00389">
    <property type="entry name" value="HOX"/>
    <property type="match status" value="1"/>
</dbReference>
<name>H6VLD8_9AGAR</name>
<keyword evidence="3 5" id="KW-0371">Homeobox</keyword>
<dbReference type="CDD" id="cd00086">
    <property type="entry name" value="homeodomain"/>
    <property type="match status" value="1"/>
</dbReference>
<evidence type="ECO:0000256" key="6">
    <source>
        <dbReference type="RuleBase" id="RU000682"/>
    </source>
</evidence>
<dbReference type="AlphaFoldDB" id="H6VLD8"/>
<dbReference type="InterPro" id="IPR001356">
    <property type="entry name" value="HD"/>
</dbReference>
<evidence type="ECO:0000256" key="3">
    <source>
        <dbReference type="ARBA" id="ARBA00023155"/>
    </source>
</evidence>
<evidence type="ECO:0000256" key="5">
    <source>
        <dbReference type="PROSITE-ProRule" id="PRU00108"/>
    </source>
</evidence>
<dbReference type="SUPFAM" id="SSF46689">
    <property type="entry name" value="Homeodomain-like"/>
    <property type="match status" value="1"/>
</dbReference>
<evidence type="ECO:0000259" key="7">
    <source>
        <dbReference type="PROSITE" id="PS50071"/>
    </source>
</evidence>
<dbReference type="InterPro" id="IPR050394">
    <property type="entry name" value="Homeobox_NK-like"/>
</dbReference>
<evidence type="ECO:0000313" key="8">
    <source>
        <dbReference type="EMBL" id="AFB35536.1"/>
    </source>
</evidence>
<dbReference type="InterPro" id="IPR009057">
    <property type="entry name" value="Homeodomain-like_sf"/>
</dbReference>
<feature type="DNA-binding region" description="Homeobox" evidence="5">
    <location>
        <begin position="124"/>
        <end position="183"/>
    </location>
</feature>
<reference evidence="8" key="1">
    <citation type="submission" date="2011-10" db="EMBL/GenBank/DDBJ databases">
        <title>Cloning of mip and mating type gene from Volvariella volvacea.</title>
        <authorList>
            <person name="Xie B.G."/>
            <person name="Bai S.Z."/>
            <person name="Chen B.Z."/>
            <person name="Gui F."/>
            <person name="Deng Y.J."/>
        </authorList>
    </citation>
    <scope>NUCLEOTIDE SEQUENCE</scope>
    <source>
        <strain evidence="8">PYd21</strain>
    </source>
</reference>
<dbReference type="GO" id="GO:0030154">
    <property type="term" value="P:cell differentiation"/>
    <property type="evidence" value="ECO:0007669"/>
    <property type="project" value="TreeGrafter"/>
</dbReference>
<evidence type="ECO:0000256" key="1">
    <source>
        <dbReference type="ARBA" id="ARBA00004123"/>
    </source>
</evidence>
<dbReference type="InterPro" id="IPR017970">
    <property type="entry name" value="Homeobox_CS"/>
</dbReference>
<comment type="subcellular location">
    <subcellularLocation>
        <location evidence="1 5 6">Nucleus</location>
    </subcellularLocation>
</comment>
<proteinExistence type="predicted"/>
<evidence type="ECO:0000256" key="2">
    <source>
        <dbReference type="ARBA" id="ARBA00023125"/>
    </source>
</evidence>
<dbReference type="PROSITE" id="PS00027">
    <property type="entry name" value="HOMEOBOX_1"/>
    <property type="match status" value="1"/>
</dbReference>
<keyword evidence="2 5" id="KW-0238">DNA-binding</keyword>
<dbReference type="PROSITE" id="PS50071">
    <property type="entry name" value="HOMEOBOX_2"/>
    <property type="match status" value="1"/>
</dbReference>